<feature type="region of interest" description="Disordered" evidence="1">
    <location>
        <begin position="157"/>
        <end position="241"/>
    </location>
</feature>
<dbReference type="RefSeq" id="WP_375061929.1">
    <property type="nucleotide sequence ID" value="NZ_JBHGBT010000004.1"/>
</dbReference>
<organism evidence="2 3">
    <name type="scientific">Streptomyces carpaticus</name>
    <dbReference type="NCBI Taxonomy" id="285558"/>
    <lineage>
        <taxon>Bacteria</taxon>
        <taxon>Bacillati</taxon>
        <taxon>Actinomycetota</taxon>
        <taxon>Actinomycetes</taxon>
        <taxon>Kitasatosporales</taxon>
        <taxon>Streptomycetaceae</taxon>
        <taxon>Streptomyces</taxon>
    </lineage>
</organism>
<gene>
    <name evidence="2" type="ORF">ACE11A_05865</name>
</gene>
<name>A0ABV4ZKM0_9ACTN</name>
<evidence type="ECO:0000313" key="2">
    <source>
        <dbReference type="EMBL" id="MFB4193884.1"/>
    </source>
</evidence>
<feature type="compositionally biased region" description="Basic and acidic residues" evidence="1">
    <location>
        <begin position="189"/>
        <end position="225"/>
    </location>
</feature>
<dbReference type="EMBL" id="JBHGBT010000004">
    <property type="protein sequence ID" value="MFB4193884.1"/>
    <property type="molecule type" value="Genomic_DNA"/>
</dbReference>
<dbReference type="Proteomes" id="UP001577267">
    <property type="component" value="Unassembled WGS sequence"/>
</dbReference>
<reference evidence="2 3" key="1">
    <citation type="submission" date="2024-09" db="EMBL/GenBank/DDBJ databases">
        <title>Draft genome sequence of multifaceted antimicrobials producing Streptomyces sp. strain FH1.</title>
        <authorList>
            <person name="Hassan F."/>
            <person name="Ali H."/>
            <person name="Hassan N."/>
            <person name="Nawaz A."/>
        </authorList>
    </citation>
    <scope>NUCLEOTIDE SEQUENCE [LARGE SCALE GENOMIC DNA]</scope>
    <source>
        <strain evidence="2 3">FH1</strain>
    </source>
</reference>
<sequence length="241" mass="24606">MYYGRAVRWSGGATLALALTLTGCGSEDNGKTDEWAKAVCDRMQPEVEKIRSASASITEASEGGKPAAEVQQADSAAFQEISDAYASLATIVNDAGDPPVDNGAQLRQDAVGELNSISESYAGLKTSVDELDPDDVSAFSDGLKDIAGQLSTLGQNGDQALSELQSGELGQAMAQQEGCQSAPAGGPDGGDRDADADAGKDEDADAGKDEDADAGKDEDADAGKDEDADADSDADSDDEDA</sequence>
<comment type="caution">
    <text evidence="2">The sequence shown here is derived from an EMBL/GenBank/DDBJ whole genome shotgun (WGS) entry which is preliminary data.</text>
</comment>
<keyword evidence="3" id="KW-1185">Reference proteome</keyword>
<evidence type="ECO:0000256" key="1">
    <source>
        <dbReference type="SAM" id="MobiDB-lite"/>
    </source>
</evidence>
<proteinExistence type="predicted"/>
<evidence type="ECO:0000313" key="3">
    <source>
        <dbReference type="Proteomes" id="UP001577267"/>
    </source>
</evidence>
<dbReference type="PROSITE" id="PS51257">
    <property type="entry name" value="PROKAR_LIPOPROTEIN"/>
    <property type="match status" value="1"/>
</dbReference>
<feature type="compositionally biased region" description="Acidic residues" evidence="1">
    <location>
        <begin position="226"/>
        <end position="241"/>
    </location>
</feature>
<protein>
    <submittedName>
        <fullName evidence="2">Small secreted protein</fullName>
    </submittedName>
</protein>
<accession>A0ABV4ZKM0</accession>